<dbReference type="EMBL" id="JBHSSW010000005">
    <property type="protein sequence ID" value="MFC6197517.1"/>
    <property type="molecule type" value="Genomic_DNA"/>
</dbReference>
<dbReference type="PANTHER" id="PTHR33387">
    <property type="entry name" value="RMLC-LIKE JELLY ROLL FOLD PROTEIN"/>
    <property type="match status" value="1"/>
</dbReference>
<dbReference type="RefSeq" id="WP_377376535.1">
    <property type="nucleotide sequence ID" value="NZ_JBHSSW010000005.1"/>
</dbReference>
<protein>
    <submittedName>
        <fullName evidence="2">Cupin domain-containing protein</fullName>
    </submittedName>
</protein>
<evidence type="ECO:0000313" key="3">
    <source>
        <dbReference type="Proteomes" id="UP001596303"/>
    </source>
</evidence>
<dbReference type="Pfam" id="PF06172">
    <property type="entry name" value="Cupin_5"/>
    <property type="match status" value="1"/>
</dbReference>
<dbReference type="InterPro" id="IPR039935">
    <property type="entry name" value="YML079W-like"/>
</dbReference>
<dbReference type="InterPro" id="IPR009327">
    <property type="entry name" value="Cupin_DUF985"/>
</dbReference>
<evidence type="ECO:0000313" key="2">
    <source>
        <dbReference type="EMBL" id="MFC6197517.1"/>
    </source>
</evidence>
<dbReference type="CDD" id="cd06121">
    <property type="entry name" value="cupin_YML079wp"/>
    <property type="match status" value="1"/>
</dbReference>
<dbReference type="InterPro" id="IPR011051">
    <property type="entry name" value="RmlC_Cupin_sf"/>
</dbReference>
<dbReference type="InterPro" id="IPR014710">
    <property type="entry name" value="RmlC-like_jellyroll"/>
</dbReference>
<accession>A0ABW1S789</accession>
<organism evidence="2 3">
    <name type="scientific">Ponticaulis profundi</name>
    <dbReference type="NCBI Taxonomy" id="2665222"/>
    <lineage>
        <taxon>Bacteria</taxon>
        <taxon>Pseudomonadati</taxon>
        <taxon>Pseudomonadota</taxon>
        <taxon>Alphaproteobacteria</taxon>
        <taxon>Hyphomonadales</taxon>
        <taxon>Hyphomonadaceae</taxon>
        <taxon>Ponticaulis</taxon>
    </lineage>
</organism>
<name>A0ABW1S789_9PROT</name>
<dbReference type="SUPFAM" id="SSF51182">
    <property type="entry name" value="RmlC-like cupins"/>
    <property type="match status" value="1"/>
</dbReference>
<keyword evidence="3" id="KW-1185">Reference proteome</keyword>
<feature type="domain" description="DUF985" evidence="1">
    <location>
        <begin position="13"/>
        <end position="142"/>
    </location>
</feature>
<dbReference type="Proteomes" id="UP001596303">
    <property type="component" value="Unassembled WGS sequence"/>
</dbReference>
<dbReference type="PANTHER" id="PTHR33387:SF3">
    <property type="entry name" value="DUF985 DOMAIN-CONTAINING PROTEIN"/>
    <property type="match status" value="1"/>
</dbReference>
<gene>
    <name evidence="2" type="ORF">ACFQDM_05480</name>
</gene>
<evidence type="ECO:0000259" key="1">
    <source>
        <dbReference type="Pfam" id="PF06172"/>
    </source>
</evidence>
<sequence length="151" mass="16426">MPFPGGGDLGVNEVIRLLNLKPHPEGGHFCEVFRDPRETNGRSVGTSIYYLLQAGEVSHWHRVDASEVWHWYAGGPLVLTMSQDGRIETSSSHQLGPDLRSGARPQLVVPTGAWQTAETLGAWTLCGCTVSPGFEFSGFELAPPDWRPGNG</sequence>
<reference evidence="3" key="1">
    <citation type="journal article" date="2019" name="Int. J. Syst. Evol. Microbiol.">
        <title>The Global Catalogue of Microorganisms (GCM) 10K type strain sequencing project: providing services to taxonomists for standard genome sequencing and annotation.</title>
        <authorList>
            <consortium name="The Broad Institute Genomics Platform"/>
            <consortium name="The Broad Institute Genome Sequencing Center for Infectious Disease"/>
            <person name="Wu L."/>
            <person name="Ma J."/>
        </authorList>
    </citation>
    <scope>NUCLEOTIDE SEQUENCE [LARGE SCALE GENOMIC DNA]</scope>
    <source>
        <strain evidence="3">CGMCC-1.15741</strain>
    </source>
</reference>
<proteinExistence type="predicted"/>
<comment type="caution">
    <text evidence="2">The sequence shown here is derived from an EMBL/GenBank/DDBJ whole genome shotgun (WGS) entry which is preliminary data.</text>
</comment>
<dbReference type="Gene3D" id="2.60.120.10">
    <property type="entry name" value="Jelly Rolls"/>
    <property type="match status" value="1"/>
</dbReference>